<proteinExistence type="predicted"/>
<name>A0A9P0ECZ1_NEZVI</name>
<evidence type="ECO:0000259" key="1">
    <source>
        <dbReference type="Pfam" id="PF25007"/>
    </source>
</evidence>
<organism evidence="2 3">
    <name type="scientific">Nezara viridula</name>
    <name type="common">Southern green stink bug</name>
    <name type="synonym">Cimex viridulus</name>
    <dbReference type="NCBI Taxonomy" id="85310"/>
    <lineage>
        <taxon>Eukaryota</taxon>
        <taxon>Metazoa</taxon>
        <taxon>Ecdysozoa</taxon>
        <taxon>Arthropoda</taxon>
        <taxon>Hexapoda</taxon>
        <taxon>Insecta</taxon>
        <taxon>Pterygota</taxon>
        <taxon>Neoptera</taxon>
        <taxon>Paraneoptera</taxon>
        <taxon>Hemiptera</taxon>
        <taxon>Heteroptera</taxon>
        <taxon>Panheteroptera</taxon>
        <taxon>Pentatomomorpha</taxon>
        <taxon>Pentatomoidea</taxon>
        <taxon>Pentatomidae</taxon>
        <taxon>Pentatominae</taxon>
        <taxon>Nezara</taxon>
    </lineage>
</organism>
<dbReference type="OrthoDB" id="10046549at2759"/>
<dbReference type="InterPro" id="IPR056759">
    <property type="entry name" value="DYH2-5-8_CC"/>
</dbReference>
<reference evidence="2" key="1">
    <citation type="submission" date="2022-01" db="EMBL/GenBank/DDBJ databases">
        <authorList>
            <person name="King R."/>
        </authorList>
    </citation>
    <scope>NUCLEOTIDE SEQUENCE</scope>
</reference>
<feature type="domain" description="Dynein axonemal heavy chain 2/5/8 coiled-coil" evidence="1">
    <location>
        <begin position="26"/>
        <end position="128"/>
    </location>
</feature>
<sequence>KIECFVVSINHFCDDLQEENSKFWLKLISNLRTLIIENINSLESFVRRGMTIVSQHPSSVEDYVDTYFQFQQLLIENEEITALIQKTDDYHSILKRWAGEMLPQVESINNLWLNYQSALSHFNNVFGKKVTS</sequence>
<evidence type="ECO:0000313" key="3">
    <source>
        <dbReference type="Proteomes" id="UP001152798"/>
    </source>
</evidence>
<dbReference type="Proteomes" id="UP001152798">
    <property type="component" value="Chromosome 2"/>
</dbReference>
<dbReference type="AlphaFoldDB" id="A0A9P0ECZ1"/>
<accession>A0A9P0ECZ1</accession>
<dbReference type="EMBL" id="OV725078">
    <property type="protein sequence ID" value="CAH1394225.1"/>
    <property type="molecule type" value="Genomic_DNA"/>
</dbReference>
<keyword evidence="3" id="KW-1185">Reference proteome</keyword>
<dbReference type="Pfam" id="PF25007">
    <property type="entry name" value="DYH2-5-8_CC"/>
    <property type="match status" value="1"/>
</dbReference>
<feature type="non-terminal residue" evidence="2">
    <location>
        <position position="1"/>
    </location>
</feature>
<protein>
    <recommendedName>
        <fullName evidence="1">Dynein axonemal heavy chain 2/5/8 coiled-coil domain-containing protein</fullName>
    </recommendedName>
</protein>
<evidence type="ECO:0000313" key="2">
    <source>
        <dbReference type="EMBL" id="CAH1394225.1"/>
    </source>
</evidence>
<gene>
    <name evidence="2" type="ORF">NEZAVI_LOCUS4759</name>
</gene>